<dbReference type="InterPro" id="IPR036116">
    <property type="entry name" value="FN3_sf"/>
</dbReference>
<dbReference type="InterPro" id="IPR052615">
    <property type="entry name" value="FGFRL"/>
</dbReference>
<dbReference type="Gene3D" id="2.60.40.10">
    <property type="entry name" value="Immunoglobulins"/>
    <property type="match status" value="1"/>
</dbReference>
<comment type="caution">
    <text evidence="2">The sequence shown here is derived from an EMBL/GenBank/DDBJ whole genome shotgun (WGS) entry which is preliminary data.</text>
</comment>
<evidence type="ECO:0000259" key="1">
    <source>
        <dbReference type="PROSITE" id="PS50853"/>
    </source>
</evidence>
<evidence type="ECO:0000313" key="3">
    <source>
        <dbReference type="Proteomes" id="UP000326759"/>
    </source>
</evidence>
<protein>
    <submittedName>
        <fullName evidence="2">Titin</fullName>
    </submittedName>
</protein>
<dbReference type="InterPro" id="IPR003961">
    <property type="entry name" value="FN3_dom"/>
</dbReference>
<dbReference type="SUPFAM" id="SSF49265">
    <property type="entry name" value="Fibronectin type III"/>
    <property type="match status" value="1"/>
</dbReference>
<dbReference type="PANTHER" id="PTHR19890">
    <property type="entry name" value="FIBROBLAST GROWTH FACTOR RECEPTOR"/>
    <property type="match status" value="1"/>
</dbReference>
<evidence type="ECO:0000313" key="2">
    <source>
        <dbReference type="EMBL" id="KAB7504825.1"/>
    </source>
</evidence>
<dbReference type="PROSITE" id="PS50853">
    <property type="entry name" value="FN3"/>
    <property type="match status" value="1"/>
</dbReference>
<proteinExistence type="predicted"/>
<keyword evidence="3" id="KW-1185">Reference proteome</keyword>
<dbReference type="AlphaFoldDB" id="A0A5N5TI10"/>
<sequence>MIEWGAPESDGGAPLLGYIIAIRDTKRTMWIEVGQVDANFTRLHIKELQENHEYNVRVFARNEVGTSDPLETEDPVQIVRPDDFTELPEEASAPSLSYSTTETLSWMREAGVDADIYSYARGRLLNRDEYFFKVWHETKRTFKEE</sequence>
<dbReference type="InterPro" id="IPR013783">
    <property type="entry name" value="Ig-like_fold"/>
</dbReference>
<dbReference type="Proteomes" id="UP000326759">
    <property type="component" value="Unassembled WGS sequence"/>
</dbReference>
<organism evidence="2 3">
    <name type="scientific">Armadillidium nasatum</name>
    <dbReference type="NCBI Taxonomy" id="96803"/>
    <lineage>
        <taxon>Eukaryota</taxon>
        <taxon>Metazoa</taxon>
        <taxon>Ecdysozoa</taxon>
        <taxon>Arthropoda</taxon>
        <taxon>Crustacea</taxon>
        <taxon>Multicrustacea</taxon>
        <taxon>Malacostraca</taxon>
        <taxon>Eumalacostraca</taxon>
        <taxon>Peracarida</taxon>
        <taxon>Isopoda</taxon>
        <taxon>Oniscidea</taxon>
        <taxon>Crinocheta</taxon>
        <taxon>Armadillidiidae</taxon>
        <taxon>Armadillidium</taxon>
    </lineage>
</organism>
<dbReference type="PANTHER" id="PTHR19890:SF10">
    <property type="entry name" value="FIBROBLAST GROWTH FACTOR RECEPTOR-LIKE 1"/>
    <property type="match status" value="1"/>
</dbReference>
<dbReference type="CDD" id="cd00063">
    <property type="entry name" value="FN3"/>
    <property type="match status" value="1"/>
</dbReference>
<gene>
    <name evidence="2" type="primary">sls_1</name>
    <name evidence="2" type="ORF">Anas_09433</name>
</gene>
<name>A0A5N5TI10_9CRUS</name>
<reference evidence="2 3" key="1">
    <citation type="journal article" date="2019" name="PLoS Biol.">
        <title>Sex chromosomes control vertical transmission of feminizing Wolbachia symbionts in an isopod.</title>
        <authorList>
            <person name="Becking T."/>
            <person name="Chebbi M.A."/>
            <person name="Giraud I."/>
            <person name="Moumen B."/>
            <person name="Laverre T."/>
            <person name="Caubet Y."/>
            <person name="Peccoud J."/>
            <person name="Gilbert C."/>
            <person name="Cordaux R."/>
        </authorList>
    </citation>
    <scope>NUCLEOTIDE SEQUENCE [LARGE SCALE GENOMIC DNA]</scope>
    <source>
        <strain evidence="2">ANa2</strain>
        <tissue evidence="2">Whole body excluding digestive tract and cuticle</tissue>
    </source>
</reference>
<dbReference type="EMBL" id="SEYY01002261">
    <property type="protein sequence ID" value="KAB7504825.1"/>
    <property type="molecule type" value="Genomic_DNA"/>
</dbReference>
<dbReference type="OrthoDB" id="6381907at2759"/>
<dbReference type="Pfam" id="PF00041">
    <property type="entry name" value="fn3"/>
    <property type="match status" value="1"/>
</dbReference>
<feature type="domain" description="Fibronectin type-III" evidence="1">
    <location>
        <begin position="1"/>
        <end position="82"/>
    </location>
</feature>
<accession>A0A5N5TI10</accession>